<accession>A0AAV7Q988</accession>
<dbReference type="EMBL" id="JANPWB010000010">
    <property type="protein sequence ID" value="KAJ1135971.1"/>
    <property type="molecule type" value="Genomic_DNA"/>
</dbReference>
<dbReference type="Proteomes" id="UP001066276">
    <property type="component" value="Chromosome 6"/>
</dbReference>
<evidence type="ECO:0000313" key="3">
    <source>
        <dbReference type="Proteomes" id="UP001066276"/>
    </source>
</evidence>
<name>A0AAV7Q988_PLEWA</name>
<reference evidence="2" key="1">
    <citation type="journal article" date="2022" name="bioRxiv">
        <title>Sequencing and chromosome-scale assembly of the giantPleurodeles waltlgenome.</title>
        <authorList>
            <person name="Brown T."/>
            <person name="Elewa A."/>
            <person name="Iarovenko S."/>
            <person name="Subramanian E."/>
            <person name="Araus A.J."/>
            <person name="Petzold A."/>
            <person name="Susuki M."/>
            <person name="Suzuki K.-i.T."/>
            <person name="Hayashi T."/>
            <person name="Toyoda A."/>
            <person name="Oliveira C."/>
            <person name="Osipova E."/>
            <person name="Leigh N.D."/>
            <person name="Simon A."/>
            <person name="Yun M.H."/>
        </authorList>
    </citation>
    <scope>NUCLEOTIDE SEQUENCE</scope>
    <source>
        <strain evidence="2">20211129_DDA</strain>
        <tissue evidence="2">Liver</tissue>
    </source>
</reference>
<feature type="region of interest" description="Disordered" evidence="1">
    <location>
        <begin position="35"/>
        <end position="57"/>
    </location>
</feature>
<organism evidence="2 3">
    <name type="scientific">Pleurodeles waltl</name>
    <name type="common">Iberian ribbed newt</name>
    <dbReference type="NCBI Taxonomy" id="8319"/>
    <lineage>
        <taxon>Eukaryota</taxon>
        <taxon>Metazoa</taxon>
        <taxon>Chordata</taxon>
        <taxon>Craniata</taxon>
        <taxon>Vertebrata</taxon>
        <taxon>Euteleostomi</taxon>
        <taxon>Amphibia</taxon>
        <taxon>Batrachia</taxon>
        <taxon>Caudata</taxon>
        <taxon>Salamandroidea</taxon>
        <taxon>Salamandridae</taxon>
        <taxon>Pleurodelinae</taxon>
        <taxon>Pleurodeles</taxon>
    </lineage>
</organism>
<evidence type="ECO:0000313" key="2">
    <source>
        <dbReference type="EMBL" id="KAJ1135971.1"/>
    </source>
</evidence>
<dbReference type="AlphaFoldDB" id="A0AAV7Q988"/>
<gene>
    <name evidence="2" type="ORF">NDU88_002400</name>
</gene>
<keyword evidence="3" id="KW-1185">Reference proteome</keyword>
<protein>
    <submittedName>
        <fullName evidence="2">Uncharacterized protein</fullName>
    </submittedName>
</protein>
<comment type="caution">
    <text evidence="2">The sequence shown here is derived from an EMBL/GenBank/DDBJ whole genome shotgun (WGS) entry which is preliminary data.</text>
</comment>
<proteinExistence type="predicted"/>
<sequence length="82" mass="9484">MAVCARPVSWKLDQDQFDIESEEKAMTAVVHQDRGNSRVHCRDGTPSIPTPLSSRSMTQQYHKLCTVHKQRTREEMDLKNIE</sequence>
<evidence type="ECO:0000256" key="1">
    <source>
        <dbReference type="SAM" id="MobiDB-lite"/>
    </source>
</evidence>